<dbReference type="SUPFAM" id="SSF53748">
    <property type="entry name" value="Phosphoglycerate kinase"/>
    <property type="match status" value="1"/>
</dbReference>
<keyword evidence="4" id="KW-0547">Nucleotide-binding</keyword>
<dbReference type="Proteomes" id="UP000590542">
    <property type="component" value="Unassembled WGS sequence"/>
</dbReference>
<dbReference type="GO" id="GO:0006094">
    <property type="term" value="P:gluconeogenesis"/>
    <property type="evidence" value="ECO:0007669"/>
    <property type="project" value="TreeGrafter"/>
</dbReference>
<comment type="caution">
    <text evidence="8">The sequence shown here is derived from an EMBL/GenBank/DDBJ whole genome shotgun (WGS) entry which is preliminary data.</text>
</comment>
<evidence type="ECO:0000256" key="4">
    <source>
        <dbReference type="ARBA" id="ARBA00022741"/>
    </source>
</evidence>
<evidence type="ECO:0000256" key="6">
    <source>
        <dbReference type="ARBA" id="ARBA00022840"/>
    </source>
</evidence>
<evidence type="ECO:0000256" key="1">
    <source>
        <dbReference type="ARBA" id="ARBA00000642"/>
    </source>
</evidence>
<dbReference type="GO" id="GO:0004618">
    <property type="term" value="F:phosphoglycerate kinase activity"/>
    <property type="evidence" value="ECO:0007669"/>
    <property type="project" value="UniProtKB-EC"/>
</dbReference>
<proteinExistence type="inferred from homology"/>
<accession>A0A7X9HT18</accession>
<dbReference type="Pfam" id="PF00162">
    <property type="entry name" value="PGK"/>
    <property type="match status" value="3"/>
</dbReference>
<evidence type="ECO:0000313" key="8">
    <source>
        <dbReference type="EMBL" id="NMB91760.1"/>
    </source>
</evidence>
<dbReference type="AlphaFoldDB" id="A0A7X9HT18"/>
<dbReference type="GO" id="GO:0043531">
    <property type="term" value="F:ADP binding"/>
    <property type="evidence" value="ECO:0007669"/>
    <property type="project" value="TreeGrafter"/>
</dbReference>
<dbReference type="GO" id="GO:0006096">
    <property type="term" value="P:glycolytic process"/>
    <property type="evidence" value="ECO:0007669"/>
    <property type="project" value="InterPro"/>
</dbReference>
<dbReference type="PANTHER" id="PTHR11406:SF23">
    <property type="entry name" value="PHOSPHOGLYCERATE KINASE 1, CHLOROPLASTIC-RELATED"/>
    <property type="match status" value="1"/>
</dbReference>
<dbReference type="GO" id="GO:0005829">
    <property type="term" value="C:cytosol"/>
    <property type="evidence" value="ECO:0007669"/>
    <property type="project" value="TreeGrafter"/>
</dbReference>
<dbReference type="GO" id="GO:0005524">
    <property type="term" value="F:ATP binding"/>
    <property type="evidence" value="ECO:0007669"/>
    <property type="project" value="UniProtKB-KW"/>
</dbReference>
<dbReference type="EMBL" id="JAAZNV010000009">
    <property type="protein sequence ID" value="NMB91760.1"/>
    <property type="molecule type" value="Genomic_DNA"/>
</dbReference>
<keyword evidence="3 7" id="KW-0808">Transferase</keyword>
<reference evidence="8 9" key="1">
    <citation type="journal article" date="2020" name="Biotechnol. Biofuels">
        <title>New insights from the biogas microbiome by comprehensive genome-resolved metagenomics of nearly 1600 species originating from multiple anaerobic digesters.</title>
        <authorList>
            <person name="Campanaro S."/>
            <person name="Treu L."/>
            <person name="Rodriguez-R L.M."/>
            <person name="Kovalovszki A."/>
            <person name="Ziels R.M."/>
            <person name="Maus I."/>
            <person name="Zhu X."/>
            <person name="Kougias P.G."/>
            <person name="Basile A."/>
            <person name="Luo G."/>
            <person name="Schluter A."/>
            <person name="Konstantinidis K.T."/>
            <person name="Angelidaki I."/>
        </authorList>
    </citation>
    <scope>NUCLEOTIDE SEQUENCE [LARGE SCALE GENOMIC DNA]</scope>
    <source>
        <strain evidence="8">AS27yjCOA_202</strain>
    </source>
</reference>
<evidence type="ECO:0000256" key="3">
    <source>
        <dbReference type="ARBA" id="ARBA00022679"/>
    </source>
</evidence>
<evidence type="ECO:0000256" key="5">
    <source>
        <dbReference type="ARBA" id="ARBA00022777"/>
    </source>
</evidence>
<evidence type="ECO:0000313" key="9">
    <source>
        <dbReference type="Proteomes" id="UP000590542"/>
    </source>
</evidence>
<organism evidence="8 9">
    <name type="scientific">candidate division WWE3 bacterium</name>
    <dbReference type="NCBI Taxonomy" id="2053526"/>
    <lineage>
        <taxon>Bacteria</taxon>
        <taxon>Katanobacteria</taxon>
    </lineage>
</organism>
<comment type="catalytic activity">
    <reaction evidence="1 7">
        <text>(2R)-3-phosphoglycerate + ATP = (2R)-3-phospho-glyceroyl phosphate + ADP</text>
        <dbReference type="Rhea" id="RHEA:14801"/>
        <dbReference type="ChEBI" id="CHEBI:30616"/>
        <dbReference type="ChEBI" id="CHEBI:57604"/>
        <dbReference type="ChEBI" id="CHEBI:58272"/>
        <dbReference type="ChEBI" id="CHEBI:456216"/>
        <dbReference type="EC" id="2.7.2.3"/>
    </reaction>
</comment>
<dbReference type="PANTHER" id="PTHR11406">
    <property type="entry name" value="PHOSPHOGLYCERATE KINASE"/>
    <property type="match status" value="1"/>
</dbReference>
<dbReference type="Gene3D" id="3.40.50.1260">
    <property type="entry name" value="Phosphoglycerate kinase, N-terminal domain"/>
    <property type="match status" value="4"/>
</dbReference>
<sequence length="324" mass="36161">MQSLIDAPIKQGTKVFVRCDIDVPIENNVIRETYRLDNLLPTLKFIIEKGGIPLIAGHIGKPEGVFKEELSTKHLIPYFNEKIGESRYEILENLRFDSREEQNDTNFAKELASKADIYVNESFATSHREHTSIVGITRYLPSYVGFRFQKEIETLNKVTTNPDKPLIVIIGGIKLESKLPVIDKFIQKADYVLLNSILSANWSKEIPQNLVLSDNSSVESKDIDTKTIEKFKQIINSAKTILWAGPLGMYEKEEYITGTKEIANETVKLTQEKGVFSVIGGGDTIAAVDKLGILNKFSFVSTGGGAMLQYLAEDTLPGIKALES</sequence>
<name>A0A7X9HT18_UNCKA</name>
<protein>
    <recommendedName>
        <fullName evidence="2 7">Phosphoglycerate kinase</fullName>
        <ecNumber evidence="2 7">2.7.2.3</ecNumber>
    </recommendedName>
</protein>
<dbReference type="PRINTS" id="PR00477">
    <property type="entry name" value="PHGLYCKINASE"/>
</dbReference>
<evidence type="ECO:0000256" key="2">
    <source>
        <dbReference type="ARBA" id="ARBA00013061"/>
    </source>
</evidence>
<comment type="similarity">
    <text evidence="7">Belongs to the phosphoglycerate kinase family.</text>
</comment>
<dbReference type="InterPro" id="IPR036043">
    <property type="entry name" value="Phosphoglycerate_kinase_sf"/>
</dbReference>
<keyword evidence="5 7" id="KW-0418">Kinase</keyword>
<keyword evidence="6" id="KW-0067">ATP-binding</keyword>
<evidence type="ECO:0000256" key="7">
    <source>
        <dbReference type="RuleBase" id="RU000532"/>
    </source>
</evidence>
<gene>
    <name evidence="8" type="ORF">GYA37_02845</name>
</gene>
<dbReference type="InterPro" id="IPR001576">
    <property type="entry name" value="Phosphoglycerate_kinase"/>
</dbReference>
<dbReference type="EC" id="2.7.2.3" evidence="2 7"/>
<dbReference type="InterPro" id="IPR015824">
    <property type="entry name" value="Phosphoglycerate_kinase_N"/>
</dbReference>